<organism evidence="1 2">
    <name type="scientific">Paenarthrobacter aurescens (strain TC1)</name>
    <dbReference type="NCBI Taxonomy" id="290340"/>
    <lineage>
        <taxon>Bacteria</taxon>
        <taxon>Bacillati</taxon>
        <taxon>Actinomycetota</taxon>
        <taxon>Actinomycetes</taxon>
        <taxon>Micrococcales</taxon>
        <taxon>Micrococcaceae</taxon>
        <taxon>Paenarthrobacter</taxon>
    </lineage>
</organism>
<dbReference type="OrthoDB" id="9899591at2"/>
<geneLocation type="plasmid" evidence="1 2">
    <name>pTC2</name>
</geneLocation>
<dbReference type="RefSeq" id="WP_011777143.1">
    <property type="nucleotide sequence ID" value="NC_008713.1"/>
</dbReference>
<proteinExistence type="predicted"/>
<name>A1RDC4_PAEAT</name>
<dbReference type="HOGENOM" id="CLU_2420621_0_0_11"/>
<evidence type="ECO:0000313" key="1">
    <source>
        <dbReference type="EMBL" id="ABM10840.1"/>
    </source>
</evidence>
<protein>
    <submittedName>
        <fullName evidence="1">Uncharacterized protein</fullName>
    </submittedName>
</protein>
<keyword evidence="1" id="KW-0614">Plasmid</keyword>
<dbReference type="Proteomes" id="UP000000637">
    <property type="component" value="Plasmid pTC2"/>
</dbReference>
<accession>A1RDC4</accession>
<reference evidence="1 2" key="1">
    <citation type="journal article" date="2006" name="PLoS Genet.">
        <title>Secrets of soil survival revealed by the genome sequence of Arthrobacter aurescens TC1.</title>
        <authorList>
            <person name="Mongodin E.F."/>
            <person name="Shapir N."/>
            <person name="Daugherty S.C."/>
            <person name="DeBoy R.T."/>
            <person name="Emerson J.B."/>
            <person name="Shvartzbeyn A."/>
            <person name="Radune D."/>
            <person name="Vamathevan J."/>
            <person name="Riggs F."/>
            <person name="Grinberg V."/>
            <person name="Khouri H."/>
            <person name="Wackett L.P."/>
            <person name="Nelson K.E."/>
            <person name="Sadowsky M.J."/>
        </authorList>
    </citation>
    <scope>NUCLEOTIDE SEQUENCE [LARGE SCALE GENOMIC DNA]</scope>
    <source>
        <strain evidence="1 2">TC1</strain>
    </source>
</reference>
<dbReference type="EMBL" id="CP000476">
    <property type="protein sequence ID" value="ABM10840.1"/>
    <property type="molecule type" value="Genomic_DNA"/>
</dbReference>
<gene>
    <name evidence="1" type="ordered locus">AAur_pTC20072</name>
</gene>
<keyword evidence="2" id="KW-1185">Reference proteome</keyword>
<sequence length="91" mass="10181">MTATPITAETITTILDQLAVPTELRTDPELQAVAYGFAFLNSPATLPEARFYDASTVFYDEEDESRYELNTRDLMAEQLAYRASVRIAELG</sequence>
<dbReference type="AlphaFoldDB" id="A1RDC4"/>
<dbReference type="KEGG" id="aau:AAur_pTC20072"/>
<evidence type="ECO:0000313" key="2">
    <source>
        <dbReference type="Proteomes" id="UP000000637"/>
    </source>
</evidence>